<organism evidence="1 2">
    <name type="scientific">Methanosarcina barkeri CM1</name>
    <dbReference type="NCBI Taxonomy" id="796385"/>
    <lineage>
        <taxon>Archaea</taxon>
        <taxon>Methanobacteriati</taxon>
        <taxon>Methanobacteriota</taxon>
        <taxon>Stenosarchaea group</taxon>
        <taxon>Methanomicrobia</taxon>
        <taxon>Methanosarcinales</taxon>
        <taxon>Methanosarcinaceae</taxon>
        <taxon>Methanosarcina</taxon>
    </lineage>
</organism>
<sequence>MRIPIQAKPVMRNISTARIEAGVNSSVNIGCLLTKCAPCAAKVISGDFAGAATCAISNCPQCF</sequence>
<proteinExistence type="predicted"/>
<name>A0A0G3CAM9_METBA</name>
<accession>A0A0G3CAM9</accession>
<protein>
    <submittedName>
        <fullName evidence="1">Uncharacterized protein</fullName>
    </submittedName>
</protein>
<dbReference type="GeneID" id="24843790"/>
<gene>
    <name evidence="1" type="ORF">MCM1_2057</name>
</gene>
<dbReference type="PATRIC" id="fig|796385.3.peg.2548"/>
<reference evidence="2" key="1">
    <citation type="submission" date="2014-06" db="EMBL/GenBank/DDBJ databases">
        <title>The complete genome sequence of Methanosarcina barkeri CM1.</title>
        <authorList>
            <consortium name="Pastoral Greenhouse Gas Research Consortium"/>
            <person name="Lambie S.C."/>
            <person name="Leahy S.C."/>
            <person name="Kelly W.J."/>
            <person name="Li D."/>
            <person name="Reilly K."/>
            <person name="Attwood G.T."/>
            <person name="Altermann E."/>
        </authorList>
    </citation>
    <scope>NUCLEOTIDE SEQUENCE [LARGE SCALE GENOMIC DNA]</scope>
    <source>
        <strain evidence="2">CM1</strain>
    </source>
</reference>
<dbReference type="EMBL" id="CP008746">
    <property type="protein sequence ID" value="AKJ39076.1"/>
    <property type="molecule type" value="Genomic_DNA"/>
</dbReference>
<dbReference type="RefSeq" id="WP_048119882.1">
    <property type="nucleotide sequence ID" value="NZ_CP008746.1"/>
</dbReference>
<dbReference type="AlphaFoldDB" id="A0A0G3CAM9"/>
<dbReference type="GeneID" id="24885761"/>
<reference evidence="1 2" key="2">
    <citation type="journal article" date="2015" name="Stand. Genomic Sci.">
        <title>The complete genome sequence of the rumen methanogen Methanosarcina barkeri CM1.</title>
        <authorList>
            <person name="Lambie S.C."/>
            <person name="Kelly W.J."/>
            <person name="Leahy S.C."/>
            <person name="Li D."/>
            <person name="Reilly K."/>
            <person name="McAllister T.A."/>
            <person name="Valle E.R."/>
            <person name="Attwood G.T."/>
            <person name="Altermann E."/>
        </authorList>
    </citation>
    <scope>NUCLEOTIDE SEQUENCE [LARGE SCALE GENOMIC DNA]</scope>
    <source>
        <strain evidence="1 2">CM1</strain>
    </source>
</reference>
<evidence type="ECO:0000313" key="2">
    <source>
        <dbReference type="Proteomes" id="UP000035331"/>
    </source>
</evidence>
<evidence type="ECO:0000313" key="1">
    <source>
        <dbReference type="EMBL" id="AKJ39076.1"/>
    </source>
</evidence>
<dbReference type="Proteomes" id="UP000035331">
    <property type="component" value="Chromosome"/>
</dbReference>